<dbReference type="SUPFAM" id="SSF55120">
    <property type="entry name" value="Pseudouridine synthase"/>
    <property type="match status" value="1"/>
</dbReference>
<feature type="region of interest" description="Disordered" evidence="2">
    <location>
        <begin position="258"/>
        <end position="278"/>
    </location>
</feature>
<protein>
    <submittedName>
        <fullName evidence="4">RluA family pseudouridine synthase</fullName>
        <ecNumber evidence="4">5.4.99.-</ecNumber>
    </submittedName>
</protein>
<dbReference type="PANTHER" id="PTHR21600:SF87">
    <property type="entry name" value="RNA PSEUDOURIDYLATE SYNTHASE DOMAIN-CONTAINING PROTEIN 1"/>
    <property type="match status" value="1"/>
</dbReference>
<feature type="domain" description="Pseudouridine synthase RsuA/RluA-like" evidence="3">
    <location>
        <begin position="28"/>
        <end position="184"/>
    </location>
</feature>
<keyword evidence="4" id="KW-0413">Isomerase</keyword>
<comment type="similarity">
    <text evidence="1">Belongs to the pseudouridine synthase RluA family.</text>
</comment>
<evidence type="ECO:0000256" key="1">
    <source>
        <dbReference type="ARBA" id="ARBA00010876"/>
    </source>
</evidence>
<dbReference type="RefSeq" id="WP_319832927.1">
    <property type="nucleotide sequence ID" value="NZ_CP138858.1"/>
</dbReference>
<dbReference type="EMBL" id="CP138858">
    <property type="protein sequence ID" value="WPJ96063.1"/>
    <property type="molecule type" value="Genomic_DNA"/>
</dbReference>
<dbReference type="InterPro" id="IPR006224">
    <property type="entry name" value="PsdUridine_synth_RluA-like_CS"/>
</dbReference>
<gene>
    <name evidence="4" type="ORF">SH580_21850</name>
</gene>
<name>A0ABZ0RKU5_9BACT</name>
<dbReference type="Gene3D" id="3.30.2350.10">
    <property type="entry name" value="Pseudouridine synthase"/>
    <property type="match status" value="1"/>
</dbReference>
<dbReference type="InterPro" id="IPR050188">
    <property type="entry name" value="RluA_PseudoU_synthase"/>
</dbReference>
<sequence length="278" mass="31047">MSDLMNTPLDQLPLNGAVNLLAHNEDGLVALEKPTGLMSHPNGPEDNERSLLTADYDLKEECYSWTDATGEIRRAWLINRLDSPTSGVILLGLNPEITAVIKKEFSTHRVTKIYYALVRGRPQVPSGSWSDKLKKVAKNGNCAQIVPAKTRYQVIKSPTGGFPVSLLKLLPLTGRTHQLRVQCNKHGLPIVGDRTYGNFGFNKEVAIKVETRRMMLHSAETIVRYCYKGQLRELTAKSELPEDFKAVMSYRPGLNMHRPKGTRSQVLAGRRFKAPEAP</sequence>
<dbReference type="PROSITE" id="PS01129">
    <property type="entry name" value="PSI_RLU"/>
    <property type="match status" value="1"/>
</dbReference>
<dbReference type="Proteomes" id="UP001324993">
    <property type="component" value="Chromosome"/>
</dbReference>
<accession>A0ABZ0RKU5</accession>
<evidence type="ECO:0000259" key="3">
    <source>
        <dbReference type="Pfam" id="PF00849"/>
    </source>
</evidence>
<reference evidence="4 5" key="1">
    <citation type="submission" date="2023-11" db="EMBL/GenBank/DDBJ databases">
        <title>Coraliomargarita sp. nov., isolated from marine algae.</title>
        <authorList>
            <person name="Lee J.K."/>
            <person name="Baek J.H."/>
            <person name="Kim J.M."/>
            <person name="Choi D.G."/>
            <person name="Jeon C.O."/>
        </authorList>
    </citation>
    <scope>NUCLEOTIDE SEQUENCE [LARGE SCALE GENOMIC DNA]</scope>
    <source>
        <strain evidence="4 5">J2-16</strain>
    </source>
</reference>
<dbReference type="Pfam" id="PF00849">
    <property type="entry name" value="PseudoU_synth_2"/>
    <property type="match status" value="1"/>
</dbReference>
<dbReference type="InterPro" id="IPR020103">
    <property type="entry name" value="PsdUridine_synth_cat_dom_sf"/>
</dbReference>
<evidence type="ECO:0000313" key="5">
    <source>
        <dbReference type="Proteomes" id="UP001324993"/>
    </source>
</evidence>
<evidence type="ECO:0000313" key="4">
    <source>
        <dbReference type="EMBL" id="WPJ96063.1"/>
    </source>
</evidence>
<proteinExistence type="inferred from homology"/>
<dbReference type="GO" id="GO:0016853">
    <property type="term" value="F:isomerase activity"/>
    <property type="evidence" value="ECO:0007669"/>
    <property type="project" value="UniProtKB-KW"/>
</dbReference>
<organism evidence="4 5">
    <name type="scientific">Coraliomargarita algicola</name>
    <dbReference type="NCBI Taxonomy" id="3092156"/>
    <lineage>
        <taxon>Bacteria</taxon>
        <taxon>Pseudomonadati</taxon>
        <taxon>Verrucomicrobiota</taxon>
        <taxon>Opitutia</taxon>
        <taxon>Puniceicoccales</taxon>
        <taxon>Coraliomargaritaceae</taxon>
        <taxon>Coraliomargarita</taxon>
    </lineage>
</organism>
<keyword evidence="5" id="KW-1185">Reference proteome</keyword>
<dbReference type="EC" id="5.4.99.-" evidence="4"/>
<evidence type="ECO:0000256" key="2">
    <source>
        <dbReference type="SAM" id="MobiDB-lite"/>
    </source>
</evidence>
<dbReference type="PANTHER" id="PTHR21600">
    <property type="entry name" value="MITOCHONDRIAL RNA PSEUDOURIDINE SYNTHASE"/>
    <property type="match status" value="1"/>
</dbReference>
<dbReference type="InterPro" id="IPR006145">
    <property type="entry name" value="PsdUridine_synth_RsuA/RluA"/>
</dbReference>
<dbReference type="CDD" id="cd02869">
    <property type="entry name" value="PseudoU_synth_RluA_like"/>
    <property type="match status" value="1"/>
</dbReference>